<reference evidence="2 3" key="1">
    <citation type="submission" date="2022-05" db="EMBL/GenBank/DDBJ databases">
        <title>A multi-omics perspective on studying reproductive biology in Daphnia sinensis.</title>
        <authorList>
            <person name="Jia J."/>
        </authorList>
    </citation>
    <scope>NUCLEOTIDE SEQUENCE [LARGE SCALE GENOMIC DNA]</scope>
    <source>
        <strain evidence="2 3">WSL</strain>
    </source>
</reference>
<evidence type="ECO:0000313" key="2">
    <source>
        <dbReference type="EMBL" id="KAI9559648.1"/>
    </source>
</evidence>
<dbReference type="AlphaFoldDB" id="A0AAD5PVH4"/>
<comment type="caution">
    <text evidence="2">The sequence shown here is derived from an EMBL/GenBank/DDBJ whole genome shotgun (WGS) entry which is preliminary data.</text>
</comment>
<organism evidence="2 3">
    <name type="scientific">Daphnia sinensis</name>
    <dbReference type="NCBI Taxonomy" id="1820382"/>
    <lineage>
        <taxon>Eukaryota</taxon>
        <taxon>Metazoa</taxon>
        <taxon>Ecdysozoa</taxon>
        <taxon>Arthropoda</taxon>
        <taxon>Crustacea</taxon>
        <taxon>Branchiopoda</taxon>
        <taxon>Diplostraca</taxon>
        <taxon>Cladocera</taxon>
        <taxon>Anomopoda</taxon>
        <taxon>Daphniidae</taxon>
        <taxon>Daphnia</taxon>
        <taxon>Daphnia similis group</taxon>
    </lineage>
</organism>
<sequence>MFGDARLRPVIRVGRRISLKKRRNEEEEDRPRKSTVIKSRSPLTTKNYTVLGRVLHPNTMEEKYPRRPLLHFLTSKIGETLFTSKHLLHSDGLMRPKVMSVTQTDDMGSTIVLPGFYGTRQKPTSLAGLRIRHAGNDQMVKSTSVLELKLYPGRTIKEKNGRLRM</sequence>
<evidence type="ECO:0000313" key="3">
    <source>
        <dbReference type="Proteomes" id="UP000820818"/>
    </source>
</evidence>
<keyword evidence="3" id="KW-1185">Reference proteome</keyword>
<feature type="region of interest" description="Disordered" evidence="1">
    <location>
        <begin position="22"/>
        <end position="41"/>
    </location>
</feature>
<accession>A0AAD5PVH4</accession>
<dbReference type="EMBL" id="WJBH02000004">
    <property type="protein sequence ID" value="KAI9559648.1"/>
    <property type="molecule type" value="Genomic_DNA"/>
</dbReference>
<dbReference type="Proteomes" id="UP000820818">
    <property type="component" value="Linkage Group LG4"/>
</dbReference>
<evidence type="ECO:0000256" key="1">
    <source>
        <dbReference type="SAM" id="MobiDB-lite"/>
    </source>
</evidence>
<gene>
    <name evidence="2" type="ORF">GHT06_013653</name>
</gene>
<protein>
    <submittedName>
        <fullName evidence="2">Uncharacterized protein</fullName>
    </submittedName>
</protein>
<name>A0AAD5PVH4_9CRUS</name>
<feature type="compositionally biased region" description="Basic and acidic residues" evidence="1">
    <location>
        <begin position="23"/>
        <end position="32"/>
    </location>
</feature>
<proteinExistence type="predicted"/>